<evidence type="ECO:0000313" key="2">
    <source>
        <dbReference type="EMBL" id="GGC25629.1"/>
    </source>
</evidence>
<evidence type="ECO:0000313" key="3">
    <source>
        <dbReference type="Proteomes" id="UP000637769"/>
    </source>
</evidence>
<dbReference type="Gene3D" id="3.40.190.80">
    <property type="match status" value="1"/>
</dbReference>
<comment type="similarity">
    <text evidence="1">Belongs to the inositol monophosphatase superfamily.</text>
</comment>
<protein>
    <submittedName>
        <fullName evidence="2">Inositol monophosphatase</fullName>
    </submittedName>
</protein>
<gene>
    <name evidence="2" type="ORF">GCM10007207_08780</name>
</gene>
<dbReference type="PANTHER" id="PTHR20854">
    <property type="entry name" value="INOSITOL MONOPHOSPHATASE"/>
    <property type="match status" value="1"/>
</dbReference>
<organism evidence="2 3">
    <name type="scientific">Asaia siamensis</name>
    <dbReference type="NCBI Taxonomy" id="110479"/>
    <lineage>
        <taxon>Bacteria</taxon>
        <taxon>Pseudomonadati</taxon>
        <taxon>Pseudomonadota</taxon>
        <taxon>Alphaproteobacteria</taxon>
        <taxon>Acetobacterales</taxon>
        <taxon>Acetobacteraceae</taxon>
        <taxon>Asaia</taxon>
    </lineage>
</organism>
<dbReference type="Gene3D" id="3.30.540.10">
    <property type="entry name" value="Fructose-1,6-Bisphosphatase, subunit A, domain 1"/>
    <property type="match status" value="1"/>
</dbReference>
<sequence>MGRADGLKAEDIMMTARPSVATRALLEDISLIAREAASRIIMPRFGRLAERDIRTKTSPSDLVTVADVLAEEYITDRLKLLLPEALLIGEERCSQYPSLIDQAAKAELSVTIDPIDGTANYAAGLPAFGVMMAVLERGIPVASVILDPVTQSASLALKNEGAWSEDETGHVMPLHVAAPFHRIEEITGKIAWRTLPVNDTALADHNLRAMTGLWDLRCAAHEYRLVASGHGHVLAYSRTCLWDHCPGWLLLHEAGGYGARLNGATYHAAIPGRGLLYAPDRQNWQMVHDALVLSL</sequence>
<comment type="caution">
    <text evidence="2">The sequence shown here is derived from an EMBL/GenBank/DDBJ whole genome shotgun (WGS) entry which is preliminary data.</text>
</comment>
<dbReference type="SUPFAM" id="SSF56655">
    <property type="entry name" value="Carbohydrate phosphatase"/>
    <property type="match status" value="1"/>
</dbReference>
<dbReference type="PANTHER" id="PTHR20854:SF4">
    <property type="entry name" value="INOSITOL-1-MONOPHOSPHATASE-RELATED"/>
    <property type="match status" value="1"/>
</dbReference>
<dbReference type="EMBL" id="BMCH01000002">
    <property type="protein sequence ID" value="GGC25629.1"/>
    <property type="molecule type" value="Genomic_DNA"/>
</dbReference>
<dbReference type="Pfam" id="PF00459">
    <property type="entry name" value="Inositol_P"/>
    <property type="match status" value="1"/>
</dbReference>
<name>A0ABQ1LJW0_9PROT</name>
<proteinExistence type="inferred from homology"/>
<dbReference type="PRINTS" id="PR00377">
    <property type="entry name" value="IMPHPHTASES"/>
</dbReference>
<accession>A0ABQ1LJW0</accession>
<dbReference type="InterPro" id="IPR000760">
    <property type="entry name" value="Inositol_monophosphatase-like"/>
</dbReference>
<evidence type="ECO:0000256" key="1">
    <source>
        <dbReference type="ARBA" id="ARBA00009759"/>
    </source>
</evidence>
<dbReference type="Proteomes" id="UP000637769">
    <property type="component" value="Unassembled WGS sequence"/>
</dbReference>
<reference evidence="3" key="1">
    <citation type="journal article" date="2019" name="Int. J. Syst. Evol. Microbiol.">
        <title>The Global Catalogue of Microorganisms (GCM) 10K type strain sequencing project: providing services to taxonomists for standard genome sequencing and annotation.</title>
        <authorList>
            <consortium name="The Broad Institute Genomics Platform"/>
            <consortium name="The Broad Institute Genome Sequencing Center for Infectious Disease"/>
            <person name="Wu L."/>
            <person name="Ma J."/>
        </authorList>
    </citation>
    <scope>NUCLEOTIDE SEQUENCE [LARGE SCALE GENOMIC DNA]</scope>
    <source>
        <strain evidence="3">CCM 7132</strain>
    </source>
</reference>
<keyword evidence="3" id="KW-1185">Reference proteome</keyword>